<evidence type="ECO:0000313" key="4">
    <source>
        <dbReference type="Proteomes" id="UP000191554"/>
    </source>
</evidence>
<dbReference type="EMBL" id="MZGX01000041">
    <property type="protein sequence ID" value="OPX41917.1"/>
    <property type="molecule type" value="Genomic_DNA"/>
</dbReference>
<keyword evidence="1" id="KW-0472">Membrane</keyword>
<dbReference type="Proteomes" id="UP000191554">
    <property type="component" value="Unassembled WGS sequence"/>
</dbReference>
<sequence length="370" mass="41938">MFKGVEIVNAAVASEKRVYHYLNNIKVFLAFLIVACHANMAYGGAGGWYYVEVTNDELSTSLLTMANAIIQSFSMALFFFLAAYFSPGSYDKRSFSRYFKDRTSRLVLPGLFYCLVLNPLCINLVRKQDYFSSLGFYNLWFVMALFFFSVAYALLRRFIPIKVPAIGNPKSRHIFALIIFIGILNFITRIFFKTDKMYIFDFTFGYFPQYIVFFILGVIAFRNNWLDSLNKNLARRHLSISIASIVLFPAVFLIAASGTGSLENFFGGVTFESMFYSMWEPLLSVGIILGILSGFRNKLNFTIPVLSKLARCSYSIYIIQGPIIVILQIALRAININILAKASIVTVLTFGTTFAISLLILKIPRLDKIL</sequence>
<feature type="transmembrane region" description="Helical" evidence="1">
    <location>
        <begin position="276"/>
        <end position="295"/>
    </location>
</feature>
<dbReference type="AlphaFoldDB" id="A0A1V4SF73"/>
<dbReference type="GO" id="GO:0016747">
    <property type="term" value="F:acyltransferase activity, transferring groups other than amino-acyl groups"/>
    <property type="evidence" value="ECO:0007669"/>
    <property type="project" value="InterPro"/>
</dbReference>
<protein>
    <submittedName>
        <fullName evidence="3">Glucans biosynthesis protein</fullName>
    </submittedName>
</protein>
<organism evidence="3 4">
    <name type="scientific">Ruminiclostridium hungatei</name>
    <name type="common">Clostridium hungatei</name>
    <dbReference type="NCBI Taxonomy" id="48256"/>
    <lineage>
        <taxon>Bacteria</taxon>
        <taxon>Bacillati</taxon>
        <taxon>Bacillota</taxon>
        <taxon>Clostridia</taxon>
        <taxon>Eubacteriales</taxon>
        <taxon>Oscillospiraceae</taxon>
        <taxon>Ruminiclostridium</taxon>
    </lineage>
</organism>
<feature type="transmembrane region" description="Helical" evidence="1">
    <location>
        <begin position="27"/>
        <end position="50"/>
    </location>
</feature>
<evidence type="ECO:0000313" key="3">
    <source>
        <dbReference type="EMBL" id="OPX41917.1"/>
    </source>
</evidence>
<dbReference type="Pfam" id="PF01757">
    <property type="entry name" value="Acyl_transf_3"/>
    <property type="match status" value="1"/>
</dbReference>
<evidence type="ECO:0000256" key="1">
    <source>
        <dbReference type="SAM" id="Phobius"/>
    </source>
</evidence>
<dbReference type="STRING" id="48256.CLHUN_42060"/>
<feature type="domain" description="Acyltransferase 3" evidence="2">
    <location>
        <begin position="20"/>
        <end position="360"/>
    </location>
</feature>
<feature type="transmembrane region" description="Helical" evidence="1">
    <location>
        <begin position="340"/>
        <end position="361"/>
    </location>
</feature>
<dbReference type="InterPro" id="IPR002656">
    <property type="entry name" value="Acyl_transf_3_dom"/>
</dbReference>
<dbReference type="OrthoDB" id="5446016at2"/>
<dbReference type="PANTHER" id="PTHR36927:SF4">
    <property type="entry name" value="BLR5718 PROTEIN"/>
    <property type="match status" value="1"/>
</dbReference>
<feature type="transmembrane region" description="Helical" evidence="1">
    <location>
        <begin position="204"/>
        <end position="225"/>
    </location>
</feature>
<keyword evidence="4" id="KW-1185">Reference proteome</keyword>
<feature type="transmembrane region" description="Helical" evidence="1">
    <location>
        <begin position="62"/>
        <end position="85"/>
    </location>
</feature>
<dbReference type="RefSeq" id="WP_080066653.1">
    <property type="nucleotide sequence ID" value="NZ_MZGX01000041.1"/>
</dbReference>
<feature type="transmembrane region" description="Helical" evidence="1">
    <location>
        <begin position="237"/>
        <end position="256"/>
    </location>
</feature>
<feature type="transmembrane region" description="Helical" evidence="1">
    <location>
        <begin position="137"/>
        <end position="155"/>
    </location>
</feature>
<accession>A0A1V4SF73</accession>
<evidence type="ECO:0000259" key="2">
    <source>
        <dbReference type="Pfam" id="PF01757"/>
    </source>
</evidence>
<gene>
    <name evidence="3" type="ORF">CLHUN_42060</name>
</gene>
<proteinExistence type="predicted"/>
<keyword evidence="1" id="KW-0812">Transmembrane</keyword>
<reference evidence="3 4" key="1">
    <citation type="submission" date="2017-03" db="EMBL/GenBank/DDBJ databases">
        <title>Genome sequence of Clostridium hungatei DSM 14427.</title>
        <authorList>
            <person name="Poehlein A."/>
            <person name="Daniel R."/>
        </authorList>
    </citation>
    <scope>NUCLEOTIDE SEQUENCE [LARGE SCALE GENOMIC DNA]</scope>
    <source>
        <strain evidence="3 4">DSM 14427</strain>
    </source>
</reference>
<dbReference type="PANTHER" id="PTHR36927">
    <property type="entry name" value="BLR4337 PROTEIN"/>
    <property type="match status" value="1"/>
</dbReference>
<feature type="transmembrane region" description="Helical" evidence="1">
    <location>
        <begin position="316"/>
        <end position="334"/>
    </location>
</feature>
<comment type="caution">
    <text evidence="3">The sequence shown here is derived from an EMBL/GenBank/DDBJ whole genome shotgun (WGS) entry which is preliminary data.</text>
</comment>
<feature type="transmembrane region" description="Helical" evidence="1">
    <location>
        <begin position="106"/>
        <end position="125"/>
    </location>
</feature>
<dbReference type="InterPro" id="IPR050623">
    <property type="entry name" value="Glucan_succinyl_AcylTrfase"/>
</dbReference>
<feature type="transmembrane region" description="Helical" evidence="1">
    <location>
        <begin position="175"/>
        <end position="192"/>
    </location>
</feature>
<keyword evidence="1" id="KW-1133">Transmembrane helix</keyword>
<name>A0A1V4SF73_RUMHU</name>